<name>A0A7R7DNF2_9ACTN</name>
<dbReference type="NCBIfam" id="TIGR00006">
    <property type="entry name" value="16S rRNA (cytosine(1402)-N(4))-methyltransferase RsmH"/>
    <property type="match status" value="1"/>
</dbReference>
<keyword evidence="2 7" id="KW-0963">Cytoplasm</keyword>
<dbReference type="SUPFAM" id="SSF81799">
    <property type="entry name" value="Putative methyltransferase TM0872, insert domain"/>
    <property type="match status" value="1"/>
</dbReference>
<dbReference type="AlphaFoldDB" id="A0A7R7DNF2"/>
<accession>A0A7R7DNF2</accession>
<feature type="region of interest" description="Disordered" evidence="8">
    <location>
        <begin position="1"/>
        <end position="25"/>
    </location>
</feature>
<evidence type="ECO:0000313" key="9">
    <source>
        <dbReference type="EMBL" id="BCJ34950.1"/>
    </source>
</evidence>
<dbReference type="EMBL" id="AP023355">
    <property type="protein sequence ID" value="BCJ34950.1"/>
    <property type="molecule type" value="Genomic_DNA"/>
</dbReference>
<dbReference type="HAMAP" id="MF_01007">
    <property type="entry name" value="16SrRNA_methyltr_H"/>
    <property type="match status" value="1"/>
</dbReference>
<keyword evidence="5 7" id="KW-0808">Transferase</keyword>
<feature type="binding site" evidence="7">
    <location>
        <position position="125"/>
    </location>
    <ligand>
        <name>S-adenosyl-L-methionine</name>
        <dbReference type="ChEBI" id="CHEBI:59789"/>
    </ligand>
</feature>
<comment type="similarity">
    <text evidence="1 7">Belongs to the methyltransferase superfamily. RsmH family.</text>
</comment>
<evidence type="ECO:0000256" key="8">
    <source>
        <dbReference type="SAM" id="MobiDB-lite"/>
    </source>
</evidence>
<dbReference type="Pfam" id="PF01795">
    <property type="entry name" value="Methyltransf_5"/>
    <property type="match status" value="1"/>
</dbReference>
<protein>
    <recommendedName>
        <fullName evidence="7">Ribosomal RNA small subunit methyltransferase H</fullName>
        <ecNumber evidence="7">2.1.1.199</ecNumber>
    </recommendedName>
    <alternativeName>
        <fullName evidence="7">16S rRNA m(4)C1402 methyltransferase</fullName>
    </alternativeName>
    <alternativeName>
        <fullName evidence="7">rRNA (cytosine-N(4)-)-methyltransferase RsmH</fullName>
    </alternativeName>
</protein>
<feature type="binding site" evidence="7">
    <location>
        <begin position="58"/>
        <end position="60"/>
    </location>
    <ligand>
        <name>S-adenosyl-L-methionine</name>
        <dbReference type="ChEBI" id="CHEBI:59789"/>
    </ligand>
</feature>
<dbReference type="RefSeq" id="WP_203961597.1">
    <property type="nucleotide sequence ID" value="NZ_AP023355.1"/>
</dbReference>
<dbReference type="KEGG" id="atl:Athai_24530"/>
<evidence type="ECO:0000313" key="10">
    <source>
        <dbReference type="Proteomes" id="UP000611640"/>
    </source>
</evidence>
<comment type="subcellular location">
    <subcellularLocation>
        <location evidence="7">Cytoplasm</location>
    </subcellularLocation>
</comment>
<feature type="binding site" evidence="7">
    <location>
        <position position="104"/>
    </location>
    <ligand>
        <name>S-adenosyl-L-methionine</name>
        <dbReference type="ChEBI" id="CHEBI:59789"/>
    </ligand>
</feature>
<feature type="binding site" evidence="7">
    <location>
        <position position="77"/>
    </location>
    <ligand>
        <name>S-adenosyl-L-methionine</name>
        <dbReference type="ChEBI" id="CHEBI:59789"/>
    </ligand>
</feature>
<evidence type="ECO:0000256" key="5">
    <source>
        <dbReference type="ARBA" id="ARBA00022679"/>
    </source>
</evidence>
<reference evidence="9 10" key="1">
    <citation type="submission" date="2020-08" db="EMBL/GenBank/DDBJ databases">
        <title>Whole genome shotgun sequence of Actinocatenispora thailandica NBRC 105041.</title>
        <authorList>
            <person name="Komaki H."/>
            <person name="Tamura T."/>
        </authorList>
    </citation>
    <scope>NUCLEOTIDE SEQUENCE [LARGE SCALE GENOMIC DNA]</scope>
    <source>
        <strain evidence="9 10">NBRC 105041</strain>
    </source>
</reference>
<evidence type="ECO:0000256" key="4">
    <source>
        <dbReference type="ARBA" id="ARBA00022603"/>
    </source>
</evidence>
<dbReference type="GO" id="GO:0070475">
    <property type="term" value="P:rRNA base methylation"/>
    <property type="evidence" value="ECO:0007669"/>
    <property type="project" value="UniProtKB-UniRule"/>
</dbReference>
<evidence type="ECO:0000256" key="2">
    <source>
        <dbReference type="ARBA" id="ARBA00022490"/>
    </source>
</evidence>
<dbReference type="InterPro" id="IPR002903">
    <property type="entry name" value="RsmH"/>
</dbReference>
<proteinExistence type="inferred from homology"/>
<comment type="function">
    <text evidence="7">Specifically methylates the N4 position of cytidine in position 1402 (C1402) of 16S rRNA.</text>
</comment>
<dbReference type="PIRSF" id="PIRSF004486">
    <property type="entry name" value="MraW"/>
    <property type="match status" value="1"/>
</dbReference>
<dbReference type="FunFam" id="1.10.150.170:FF:000001">
    <property type="entry name" value="Ribosomal RNA small subunit methyltransferase H"/>
    <property type="match status" value="1"/>
</dbReference>
<dbReference type="Gene3D" id="3.40.50.150">
    <property type="entry name" value="Vaccinia Virus protein VP39"/>
    <property type="match status" value="1"/>
</dbReference>
<dbReference type="PANTHER" id="PTHR11265">
    <property type="entry name" value="S-ADENOSYL-METHYLTRANSFERASE MRAW"/>
    <property type="match status" value="1"/>
</dbReference>
<dbReference type="Proteomes" id="UP000611640">
    <property type="component" value="Chromosome"/>
</dbReference>
<dbReference type="Gene3D" id="1.10.150.170">
    <property type="entry name" value="Putative methyltransferase TM0872, insert domain"/>
    <property type="match status" value="1"/>
</dbReference>
<dbReference type="PANTHER" id="PTHR11265:SF0">
    <property type="entry name" value="12S RRNA N4-METHYLCYTIDINE METHYLTRANSFERASE"/>
    <property type="match status" value="1"/>
</dbReference>
<organism evidence="9 10">
    <name type="scientific">Actinocatenispora thailandica</name>
    <dbReference type="NCBI Taxonomy" id="227318"/>
    <lineage>
        <taxon>Bacteria</taxon>
        <taxon>Bacillati</taxon>
        <taxon>Actinomycetota</taxon>
        <taxon>Actinomycetes</taxon>
        <taxon>Micromonosporales</taxon>
        <taxon>Micromonosporaceae</taxon>
        <taxon>Actinocatenispora</taxon>
    </lineage>
</organism>
<keyword evidence="10" id="KW-1185">Reference proteome</keyword>
<evidence type="ECO:0000256" key="1">
    <source>
        <dbReference type="ARBA" id="ARBA00010396"/>
    </source>
</evidence>
<dbReference type="GO" id="GO:0071424">
    <property type="term" value="F:rRNA (cytosine-N4-)-methyltransferase activity"/>
    <property type="evidence" value="ECO:0007669"/>
    <property type="project" value="UniProtKB-UniRule"/>
</dbReference>
<dbReference type="GO" id="GO:0005737">
    <property type="term" value="C:cytoplasm"/>
    <property type="evidence" value="ECO:0007669"/>
    <property type="project" value="UniProtKB-SubCell"/>
</dbReference>
<dbReference type="EC" id="2.1.1.199" evidence="7"/>
<dbReference type="InterPro" id="IPR023397">
    <property type="entry name" value="SAM-dep_MeTrfase_MraW_recog"/>
</dbReference>
<feature type="binding site" evidence="7">
    <location>
        <position position="132"/>
    </location>
    <ligand>
        <name>S-adenosyl-L-methionine</name>
        <dbReference type="ChEBI" id="CHEBI:59789"/>
    </ligand>
</feature>
<evidence type="ECO:0000256" key="3">
    <source>
        <dbReference type="ARBA" id="ARBA00022552"/>
    </source>
</evidence>
<comment type="catalytic activity">
    <reaction evidence="7">
        <text>cytidine(1402) in 16S rRNA + S-adenosyl-L-methionine = N(4)-methylcytidine(1402) in 16S rRNA + S-adenosyl-L-homocysteine + H(+)</text>
        <dbReference type="Rhea" id="RHEA:42928"/>
        <dbReference type="Rhea" id="RHEA-COMP:10286"/>
        <dbReference type="Rhea" id="RHEA-COMP:10287"/>
        <dbReference type="ChEBI" id="CHEBI:15378"/>
        <dbReference type="ChEBI" id="CHEBI:57856"/>
        <dbReference type="ChEBI" id="CHEBI:59789"/>
        <dbReference type="ChEBI" id="CHEBI:74506"/>
        <dbReference type="ChEBI" id="CHEBI:82748"/>
        <dbReference type="EC" id="2.1.1.199"/>
    </reaction>
</comment>
<feature type="region of interest" description="Disordered" evidence="8">
    <location>
        <begin position="313"/>
        <end position="348"/>
    </location>
</feature>
<keyword evidence="6 7" id="KW-0949">S-adenosyl-L-methionine</keyword>
<keyword evidence="4 7" id="KW-0489">Methyltransferase</keyword>
<keyword evidence="3 7" id="KW-0698">rRNA processing</keyword>
<evidence type="ECO:0000256" key="6">
    <source>
        <dbReference type="ARBA" id="ARBA00022691"/>
    </source>
</evidence>
<evidence type="ECO:0000256" key="7">
    <source>
        <dbReference type="HAMAP-Rule" id="MF_01007"/>
    </source>
</evidence>
<gene>
    <name evidence="7 9" type="primary">rsmH</name>
    <name evidence="9" type="ORF">Athai_24530</name>
</gene>
<dbReference type="SUPFAM" id="SSF53335">
    <property type="entry name" value="S-adenosyl-L-methionine-dependent methyltransferases"/>
    <property type="match status" value="1"/>
</dbReference>
<sequence length="348" mass="37371">MGDERRRSTPGRRRPATPGVPVPAGTHVPVFAQRSLELLAPALSGSAPVLVDATLGLGGHAELFLETFPALTLVGLDRDTEALRRSEQRLSRFADRIRLVHAVYDEIPAALAAQGIATVDGVLFDLGVSSLQLDADERGFSYSRPAPLDMRMDQTTGDTAAELVNTASAGELTRILRDYGDERFAARIAAAIVRRRADEPIEDSVTLAELVRDSIPAPARRTGGNPAKRTFQALRIAVNGELDALRAALPAALSALRVGGRLVVLSYHSLEDRIVKRELAGWSRSSAPPDLPVVPEALQPRFRLLTRGAVEPDETEIAANPRATSARLRAAERIRGGRPGDSATREGT</sequence>
<feature type="compositionally biased region" description="Low complexity" evidence="8">
    <location>
        <begin position="16"/>
        <end position="25"/>
    </location>
</feature>
<dbReference type="InterPro" id="IPR029063">
    <property type="entry name" value="SAM-dependent_MTases_sf"/>
</dbReference>